<protein>
    <submittedName>
        <fullName evidence="2">Uncharacterized protein</fullName>
    </submittedName>
</protein>
<feature type="non-terminal residue" evidence="2">
    <location>
        <position position="1"/>
    </location>
</feature>
<evidence type="ECO:0000313" key="2">
    <source>
        <dbReference type="EMBL" id="GBN61452.1"/>
    </source>
</evidence>
<dbReference type="AlphaFoldDB" id="A0A4Y2QDZ0"/>
<accession>A0A4Y2QDZ0</accession>
<evidence type="ECO:0000256" key="1">
    <source>
        <dbReference type="SAM" id="MobiDB-lite"/>
    </source>
</evidence>
<organism evidence="2 3">
    <name type="scientific">Araneus ventricosus</name>
    <name type="common">Orbweaver spider</name>
    <name type="synonym">Epeira ventricosa</name>
    <dbReference type="NCBI Taxonomy" id="182803"/>
    <lineage>
        <taxon>Eukaryota</taxon>
        <taxon>Metazoa</taxon>
        <taxon>Ecdysozoa</taxon>
        <taxon>Arthropoda</taxon>
        <taxon>Chelicerata</taxon>
        <taxon>Arachnida</taxon>
        <taxon>Araneae</taxon>
        <taxon>Araneomorphae</taxon>
        <taxon>Entelegynae</taxon>
        <taxon>Araneoidea</taxon>
        <taxon>Araneidae</taxon>
        <taxon>Araneus</taxon>
    </lineage>
</organism>
<gene>
    <name evidence="2" type="ORF">AVEN_272836_1</name>
</gene>
<evidence type="ECO:0000313" key="3">
    <source>
        <dbReference type="Proteomes" id="UP000499080"/>
    </source>
</evidence>
<dbReference type="EMBL" id="BGPR01298783">
    <property type="protein sequence ID" value="GBN61452.1"/>
    <property type="molecule type" value="Genomic_DNA"/>
</dbReference>
<proteinExistence type="predicted"/>
<dbReference type="Proteomes" id="UP000499080">
    <property type="component" value="Unassembled WGS sequence"/>
</dbReference>
<feature type="compositionally biased region" description="Polar residues" evidence="1">
    <location>
        <begin position="29"/>
        <end position="42"/>
    </location>
</feature>
<sequence>ALPERMRMELNKYAIIQADRQSTLSRIPIQQTDTESHSTSQEPPGVVSPKLSRILSQKDAVFLPPRG</sequence>
<reference evidence="2 3" key="1">
    <citation type="journal article" date="2019" name="Sci. Rep.">
        <title>Orb-weaving spider Araneus ventricosus genome elucidates the spidroin gene catalogue.</title>
        <authorList>
            <person name="Kono N."/>
            <person name="Nakamura H."/>
            <person name="Ohtoshi R."/>
            <person name="Moran D.A.P."/>
            <person name="Shinohara A."/>
            <person name="Yoshida Y."/>
            <person name="Fujiwara M."/>
            <person name="Mori M."/>
            <person name="Tomita M."/>
            <person name="Arakawa K."/>
        </authorList>
    </citation>
    <scope>NUCLEOTIDE SEQUENCE [LARGE SCALE GENOMIC DNA]</scope>
</reference>
<comment type="caution">
    <text evidence="2">The sequence shown here is derived from an EMBL/GenBank/DDBJ whole genome shotgun (WGS) entry which is preliminary data.</text>
</comment>
<name>A0A4Y2QDZ0_ARAVE</name>
<keyword evidence="3" id="KW-1185">Reference proteome</keyword>
<feature type="region of interest" description="Disordered" evidence="1">
    <location>
        <begin position="29"/>
        <end position="49"/>
    </location>
</feature>